<dbReference type="EMBL" id="JACLYU010000010">
    <property type="protein sequence ID" value="MBM6699872.1"/>
    <property type="molecule type" value="Genomic_DNA"/>
</dbReference>
<evidence type="ECO:0000313" key="3">
    <source>
        <dbReference type="EMBL" id="MBM6699872.1"/>
    </source>
</evidence>
<dbReference type="InterPro" id="IPR011856">
    <property type="entry name" value="tRNA_endonuc-like_dom_sf"/>
</dbReference>
<accession>A0A939B8H0</accession>
<name>A0A939B8H0_9BIFI</name>
<keyword evidence="4" id="KW-1185">Reference proteome</keyword>
<reference evidence="3" key="1">
    <citation type="submission" date="2020-08" db="EMBL/GenBank/DDBJ databases">
        <authorList>
            <person name="Cejkova D."/>
            <person name="Kubasova T."/>
            <person name="Jahodarova E."/>
            <person name="Rychlik I."/>
        </authorList>
    </citation>
    <scope>NUCLEOTIDE SEQUENCE</scope>
    <source>
        <strain evidence="3">An836</strain>
    </source>
</reference>
<reference evidence="3" key="2">
    <citation type="journal article" date="2021" name="Sci. Rep.">
        <title>The distribution of antibiotic resistance genes in chicken gut microbiota commensals.</title>
        <authorList>
            <person name="Juricova H."/>
            <person name="Matiasovicova J."/>
            <person name="Kubasova T."/>
            <person name="Cejkova D."/>
            <person name="Rychlik I."/>
        </authorList>
    </citation>
    <scope>NUCLEOTIDE SEQUENCE</scope>
    <source>
        <strain evidence="3">An836</strain>
    </source>
</reference>
<sequence length="156" mass="17165">MDTTLTIPRAPAPAADECGELPVSPMAQLARLLGDASLPARRFGELGEEYAAAWLEHRGHRILSRNWRTRFGELDVVSMSPDGMVVFAEVKTRHGTAQGTPQEAVTKGKQRRLRHAGVEWLLDPSNRMPHRGVRFDVIAILVRGGKPAVRHIAGAF</sequence>
<evidence type="ECO:0000256" key="1">
    <source>
        <dbReference type="ARBA" id="ARBA00006738"/>
    </source>
</evidence>
<organism evidence="3 4">
    <name type="scientific">Bifidobacterium pullorum subsp. saeculare</name>
    <dbReference type="NCBI Taxonomy" id="78257"/>
    <lineage>
        <taxon>Bacteria</taxon>
        <taxon>Bacillati</taxon>
        <taxon>Actinomycetota</taxon>
        <taxon>Actinomycetes</taxon>
        <taxon>Bifidobacteriales</taxon>
        <taxon>Bifidobacteriaceae</taxon>
        <taxon>Bifidobacterium</taxon>
    </lineage>
</organism>
<dbReference type="PANTHER" id="PTHR34039:SF1">
    <property type="entry name" value="UPF0102 PROTEIN YRAN"/>
    <property type="match status" value="1"/>
</dbReference>
<evidence type="ECO:0000256" key="2">
    <source>
        <dbReference type="HAMAP-Rule" id="MF_00048"/>
    </source>
</evidence>
<dbReference type="InterPro" id="IPR003509">
    <property type="entry name" value="UPF0102_YraN-like"/>
</dbReference>
<dbReference type="NCBIfam" id="TIGR00252">
    <property type="entry name" value="YraN family protein"/>
    <property type="match status" value="1"/>
</dbReference>
<dbReference type="GO" id="GO:0003676">
    <property type="term" value="F:nucleic acid binding"/>
    <property type="evidence" value="ECO:0007669"/>
    <property type="project" value="InterPro"/>
</dbReference>
<dbReference type="AlphaFoldDB" id="A0A939B8H0"/>
<dbReference type="InterPro" id="IPR011335">
    <property type="entry name" value="Restrct_endonuc-II-like"/>
</dbReference>
<dbReference type="HAMAP" id="MF_00048">
    <property type="entry name" value="UPF0102"/>
    <property type="match status" value="1"/>
</dbReference>
<dbReference type="NCBIfam" id="NF009154">
    <property type="entry name" value="PRK12497.3-3"/>
    <property type="match status" value="1"/>
</dbReference>
<dbReference type="Gene3D" id="3.40.1350.10">
    <property type="match status" value="1"/>
</dbReference>
<protein>
    <recommendedName>
        <fullName evidence="2">UPF0102 protein H7U32_06040</fullName>
    </recommendedName>
</protein>
<proteinExistence type="inferred from homology"/>
<evidence type="ECO:0000313" key="4">
    <source>
        <dbReference type="Proteomes" id="UP000718821"/>
    </source>
</evidence>
<dbReference type="Pfam" id="PF02021">
    <property type="entry name" value="UPF0102"/>
    <property type="match status" value="1"/>
</dbReference>
<dbReference type="PANTHER" id="PTHR34039">
    <property type="entry name" value="UPF0102 PROTEIN YRAN"/>
    <property type="match status" value="1"/>
</dbReference>
<dbReference type="SUPFAM" id="SSF52980">
    <property type="entry name" value="Restriction endonuclease-like"/>
    <property type="match status" value="1"/>
</dbReference>
<comment type="similarity">
    <text evidence="1 2">Belongs to the UPF0102 family.</text>
</comment>
<comment type="caution">
    <text evidence="3">The sequence shown here is derived from an EMBL/GenBank/DDBJ whole genome shotgun (WGS) entry which is preliminary data.</text>
</comment>
<gene>
    <name evidence="3" type="ORF">H7U32_06040</name>
</gene>
<dbReference type="CDD" id="cd20736">
    <property type="entry name" value="PoNe_Nuclease"/>
    <property type="match status" value="1"/>
</dbReference>
<dbReference type="Proteomes" id="UP000718821">
    <property type="component" value="Unassembled WGS sequence"/>
</dbReference>